<dbReference type="Pfam" id="PF25137">
    <property type="entry name" value="ADH_Fe_C"/>
    <property type="match status" value="1"/>
</dbReference>
<dbReference type="EMBL" id="LR589626">
    <property type="protein sequence ID" value="VTP05969.1"/>
    <property type="molecule type" value="Genomic_DNA"/>
</dbReference>
<dbReference type="OMA" id="DACMITN"/>
<sequence>MIRDFTYESRPSRVVFAAGAVGLLQREVTRLAIRRLIVVCTPPQAGLAQAVTAPLGETVAAIHPHAVMHVPRAVADAAVAKTRSVDADGCLAIGGGSAIGLAKAVARETGIPIVAVPTTYAGSEMTTVWGVTDAERKSTGRDERVLPATVVYDPELTLPLPPATAVVSGFNAIAHSAEALYAPDCSPVTALVATESVRALIEALPRLVAEPDDLDARSEALYGAWLAGMTLGATTMSLHHQLCHILGGTFDLPHAETHTAVLPHALALNLTAAPHARAALQRAVGADDPASRLFELARDLGPEMALKNLGMPEDGMETVVRQVLSAPYHNPVRVTEADLRGLLSNAFAGVIPRPATNPTLR</sequence>
<dbReference type="GO" id="GO:0018506">
    <property type="term" value="F:maleylacetate reductase activity"/>
    <property type="evidence" value="ECO:0007669"/>
    <property type="project" value="InterPro"/>
</dbReference>
<proteinExistence type="inferred from homology"/>
<feature type="domain" description="Fe-containing alcohol dehydrogenase-like C-terminal" evidence="5">
    <location>
        <begin position="166"/>
        <end position="346"/>
    </location>
</feature>
<organism evidence="6">
    <name type="scientific">Mycolicibacterium smegmatis</name>
    <name type="common">Mycobacterium smegmatis</name>
    <dbReference type="NCBI Taxonomy" id="1772"/>
    <lineage>
        <taxon>Bacteria</taxon>
        <taxon>Bacillati</taxon>
        <taxon>Actinomycetota</taxon>
        <taxon>Actinomycetes</taxon>
        <taxon>Mycobacteriales</taxon>
        <taxon>Mycobacteriaceae</taxon>
        <taxon>Mycolicibacterium</taxon>
    </lineage>
</organism>
<dbReference type="Gene3D" id="1.20.1090.10">
    <property type="entry name" value="Dehydroquinate synthase-like - alpha domain"/>
    <property type="match status" value="1"/>
</dbReference>
<accession>A0A653F8X0</accession>
<dbReference type="RefSeq" id="WP_011731480.1">
    <property type="nucleotide sequence ID" value="NZ_CP009495.1"/>
</dbReference>
<dbReference type="Gene3D" id="3.40.50.1970">
    <property type="match status" value="1"/>
</dbReference>
<evidence type="ECO:0000256" key="2">
    <source>
        <dbReference type="ARBA" id="ARBA00023002"/>
    </source>
</evidence>
<dbReference type="PANTHER" id="PTHR11496">
    <property type="entry name" value="ALCOHOL DEHYDROGENASE"/>
    <property type="match status" value="1"/>
</dbReference>
<evidence type="ECO:0000256" key="1">
    <source>
        <dbReference type="ARBA" id="ARBA00007358"/>
    </source>
</evidence>
<evidence type="ECO:0000259" key="4">
    <source>
        <dbReference type="Pfam" id="PF00465"/>
    </source>
</evidence>
<reference evidence="6" key="1">
    <citation type="submission" date="2019-05" db="EMBL/GenBank/DDBJ databases">
        <authorList>
            <person name="Naeem R."/>
            <person name="Antony C."/>
            <person name="Guan Q."/>
        </authorList>
    </citation>
    <scope>NUCLEOTIDE SEQUENCE</scope>
    <source>
        <strain evidence="6">1</strain>
    </source>
</reference>
<name>A0A653F8X0_MYCSM</name>
<dbReference type="InterPro" id="IPR034786">
    <property type="entry name" value="MAR"/>
</dbReference>
<dbReference type="KEGG" id="msh:LI98_33175"/>
<evidence type="ECO:0000259" key="5">
    <source>
        <dbReference type="Pfam" id="PF25137"/>
    </source>
</evidence>
<keyword evidence="3" id="KW-0520">NAD</keyword>
<evidence type="ECO:0000256" key="3">
    <source>
        <dbReference type="ARBA" id="ARBA00023027"/>
    </source>
</evidence>
<dbReference type="InterPro" id="IPR056798">
    <property type="entry name" value="ADH_Fe_C"/>
</dbReference>
<dbReference type="Pfam" id="PF00465">
    <property type="entry name" value="Fe-ADH"/>
    <property type="match status" value="1"/>
</dbReference>
<dbReference type="GO" id="GO:0046872">
    <property type="term" value="F:metal ion binding"/>
    <property type="evidence" value="ECO:0007669"/>
    <property type="project" value="InterPro"/>
</dbReference>
<dbReference type="KEGG" id="msn:LI99_33170"/>
<dbReference type="AlphaFoldDB" id="A0A653F8X0"/>
<feature type="domain" description="Alcohol dehydrogenase iron-type/glycerol dehydrogenase GldA" evidence="4">
    <location>
        <begin position="11"/>
        <end position="154"/>
    </location>
</feature>
<gene>
    <name evidence="6" type="primary">tfdF</name>
    <name evidence="6" type="ORF">BIN_B_00274</name>
</gene>
<dbReference type="InterPro" id="IPR001670">
    <property type="entry name" value="ADH_Fe/GldA"/>
</dbReference>
<evidence type="ECO:0000313" key="6">
    <source>
        <dbReference type="EMBL" id="VTP05969.1"/>
    </source>
</evidence>
<dbReference type="InterPro" id="IPR039697">
    <property type="entry name" value="Alcohol_dehydrogenase_Fe"/>
</dbReference>
<dbReference type="SUPFAM" id="SSF56796">
    <property type="entry name" value="Dehydroquinate synthase-like"/>
    <property type="match status" value="1"/>
</dbReference>
<dbReference type="GO" id="GO:0004022">
    <property type="term" value="F:alcohol dehydrogenase (NAD+) activity"/>
    <property type="evidence" value="ECO:0007669"/>
    <property type="project" value="TreeGrafter"/>
</dbReference>
<protein>
    <submittedName>
        <fullName evidence="6">Maleylacetate reductase</fullName>
    </submittedName>
</protein>
<dbReference type="CDD" id="cd08177">
    <property type="entry name" value="MAR"/>
    <property type="match status" value="1"/>
</dbReference>
<dbReference type="PANTHER" id="PTHR11496:SF102">
    <property type="entry name" value="ALCOHOL DEHYDROGENASE 4"/>
    <property type="match status" value="1"/>
</dbReference>
<comment type="similarity">
    <text evidence="1">Belongs to the iron-containing alcohol dehydrogenase family.</text>
</comment>
<keyword evidence="2" id="KW-0560">Oxidoreductase</keyword>